<evidence type="ECO:0000259" key="1">
    <source>
        <dbReference type="Pfam" id="PF00248"/>
    </source>
</evidence>
<evidence type="ECO:0000313" key="2">
    <source>
        <dbReference type="EMBL" id="MBB6480557.1"/>
    </source>
</evidence>
<dbReference type="CDD" id="cd19100">
    <property type="entry name" value="AKR_unchar"/>
    <property type="match status" value="1"/>
</dbReference>
<dbReference type="SUPFAM" id="SSF51430">
    <property type="entry name" value="NAD(P)-linked oxidoreductase"/>
    <property type="match status" value="1"/>
</dbReference>
<accession>A0A841RBD5</accession>
<dbReference type="EMBL" id="JACHGJ010000003">
    <property type="protein sequence ID" value="MBB6480557.1"/>
    <property type="molecule type" value="Genomic_DNA"/>
</dbReference>
<dbReference type="InterPro" id="IPR053135">
    <property type="entry name" value="AKR2_Oxidoreductase"/>
</dbReference>
<dbReference type="RefSeq" id="WP_184746815.1">
    <property type="nucleotide sequence ID" value="NZ_JACHGJ010000003.1"/>
</dbReference>
<gene>
    <name evidence="2" type="ORF">HNR50_002220</name>
</gene>
<keyword evidence="3" id="KW-1185">Reference proteome</keyword>
<name>A0A841RBD5_9SPIO</name>
<proteinExistence type="predicted"/>
<dbReference type="Proteomes" id="UP000587760">
    <property type="component" value="Unassembled WGS sequence"/>
</dbReference>
<protein>
    <submittedName>
        <fullName evidence="2">Aryl-alcohol dehydrogenase-like predicted oxidoreductase</fullName>
    </submittedName>
</protein>
<feature type="domain" description="NADP-dependent oxidoreductase" evidence="1">
    <location>
        <begin position="18"/>
        <end position="214"/>
    </location>
</feature>
<sequence length="288" mass="33044">MIDKKEFGKTGHLSSRTIFGAAALGWISQEEADPALDLLLHYDVNHIDVAASYGDAEIRLKPWLRKHRDRFFLATKTGERTRDGAWRELMNSLERMGVDHIDLWQFHCLIDEKEWDTVMSSGGALEAAMEARDKGIIDYIGVTGHEYIAPVMHKKSLERFDFDSILLPFNYFMMKDETYKKDFEELMTLCRSRGTAVQTIKSLARSYWAEGEKRGSTWYKPLTEQSDIDKAVHWVLGQGDYFLNTTGDVKLLPSVLRAASEFKEAPSSSDMDRLISERNISKIFPFPE</sequence>
<comment type="caution">
    <text evidence="2">The sequence shown here is derived from an EMBL/GenBank/DDBJ whole genome shotgun (WGS) entry which is preliminary data.</text>
</comment>
<dbReference type="InterPro" id="IPR036812">
    <property type="entry name" value="NAD(P)_OxRdtase_dom_sf"/>
</dbReference>
<dbReference type="Pfam" id="PF00248">
    <property type="entry name" value="Aldo_ket_red"/>
    <property type="match status" value="1"/>
</dbReference>
<organism evidence="2 3">
    <name type="scientific">Spirochaeta isovalerica</name>
    <dbReference type="NCBI Taxonomy" id="150"/>
    <lineage>
        <taxon>Bacteria</taxon>
        <taxon>Pseudomonadati</taxon>
        <taxon>Spirochaetota</taxon>
        <taxon>Spirochaetia</taxon>
        <taxon>Spirochaetales</taxon>
        <taxon>Spirochaetaceae</taxon>
        <taxon>Spirochaeta</taxon>
    </lineage>
</organism>
<evidence type="ECO:0000313" key="3">
    <source>
        <dbReference type="Proteomes" id="UP000587760"/>
    </source>
</evidence>
<dbReference type="InterPro" id="IPR023210">
    <property type="entry name" value="NADP_OxRdtase_dom"/>
</dbReference>
<dbReference type="AlphaFoldDB" id="A0A841RBD5"/>
<dbReference type="PANTHER" id="PTHR43312:SF1">
    <property type="entry name" value="NADP-DEPENDENT OXIDOREDUCTASE DOMAIN-CONTAINING PROTEIN"/>
    <property type="match status" value="1"/>
</dbReference>
<reference evidence="2 3" key="1">
    <citation type="submission" date="2020-08" db="EMBL/GenBank/DDBJ databases">
        <title>Genomic Encyclopedia of Type Strains, Phase IV (KMG-IV): sequencing the most valuable type-strain genomes for metagenomic binning, comparative biology and taxonomic classification.</title>
        <authorList>
            <person name="Goeker M."/>
        </authorList>
    </citation>
    <scope>NUCLEOTIDE SEQUENCE [LARGE SCALE GENOMIC DNA]</scope>
    <source>
        <strain evidence="2 3">DSM 2461</strain>
    </source>
</reference>
<dbReference type="PANTHER" id="PTHR43312">
    <property type="entry name" value="D-THREO-ALDOSE 1-DEHYDROGENASE"/>
    <property type="match status" value="1"/>
</dbReference>
<dbReference type="Gene3D" id="3.20.20.100">
    <property type="entry name" value="NADP-dependent oxidoreductase domain"/>
    <property type="match status" value="1"/>
</dbReference>